<name>G7GM04_9ACTN</name>
<gene>
    <name evidence="2" type="ORF">GOAMR_20_01770</name>
</gene>
<feature type="transmembrane region" description="Helical" evidence="1">
    <location>
        <begin position="212"/>
        <end position="240"/>
    </location>
</feature>
<dbReference type="InterPro" id="IPR021941">
    <property type="entry name" value="DUF3556_TM"/>
</dbReference>
<dbReference type="OrthoDB" id="3520547at2"/>
<comment type="caution">
    <text evidence="2">The sequence shown here is derived from an EMBL/GenBank/DDBJ whole genome shotgun (WGS) entry which is preliminary data.</text>
</comment>
<feature type="transmembrane region" description="Helical" evidence="1">
    <location>
        <begin position="147"/>
        <end position="166"/>
    </location>
</feature>
<evidence type="ECO:0008006" key="4">
    <source>
        <dbReference type="Google" id="ProtNLM"/>
    </source>
</evidence>
<dbReference type="Proteomes" id="UP000006023">
    <property type="component" value="Unassembled WGS sequence"/>
</dbReference>
<keyword evidence="1" id="KW-0812">Transmembrane</keyword>
<feature type="transmembrane region" description="Helical" evidence="1">
    <location>
        <begin position="87"/>
        <end position="106"/>
    </location>
</feature>
<feature type="transmembrane region" description="Helical" evidence="1">
    <location>
        <begin position="314"/>
        <end position="337"/>
    </location>
</feature>
<organism evidence="2 3">
    <name type="scientific">Gordonia amarae NBRC 15530</name>
    <dbReference type="NCBI Taxonomy" id="1075090"/>
    <lineage>
        <taxon>Bacteria</taxon>
        <taxon>Bacillati</taxon>
        <taxon>Actinomycetota</taxon>
        <taxon>Actinomycetes</taxon>
        <taxon>Mycobacteriales</taxon>
        <taxon>Gordoniaceae</taxon>
        <taxon>Gordonia</taxon>
    </lineage>
</organism>
<accession>G7GM04</accession>
<dbReference type="STRING" id="1075090.GOAMR_20_01770"/>
<evidence type="ECO:0000313" key="2">
    <source>
        <dbReference type="EMBL" id="GAB04629.1"/>
    </source>
</evidence>
<dbReference type="AlphaFoldDB" id="G7GM04"/>
<feature type="transmembrane region" description="Helical" evidence="1">
    <location>
        <begin position="286"/>
        <end position="308"/>
    </location>
</feature>
<dbReference type="eggNOG" id="ENOG502Z7M2">
    <property type="taxonomic scope" value="Bacteria"/>
</dbReference>
<keyword evidence="3" id="KW-1185">Reference proteome</keyword>
<sequence length="590" mass="65994">MGFTTPDLPEVDPEQYMALPLKERLAISTHRWVDHGFGTAKIMFIIYPAKLVLFYALPGIVIATLTSGLRFWEVGSWWDQPIMYQKLVIWTMFLETLNLAGAWGPLTNKFKPWTGGFRFWARTGTIRLRPWTWVPGTAGTTRTPLDVGVYFLFLISLVVALVMPGGEVEDSAPYDLIDPKLLIAPLVLICLIGLRDKVVFLASRAEQYVPALLIFALLPYASFATMIVGGKLLIVVVWVGAGLSKVGLHFINVIPVMVSNSPMLPWKSLKRANYRNNPDDLLPSGLARFMSDVLGAIGEIVVPIILLFSVNRTLTIVGVVFMVCYHLFIISTFPLAVPLEWNLLFIYISIILFAGFPAGDGYSVVDMNPPWLVLVIFALMAFFPILGNFRPDKVSFLPSLRQYAGNWAVGLWAFKPGAEEKINRLTKRPIAPIIDQLEGIGIPREWAEVMSDFGLAWRAMHSQGRGVYSTMLRFVPDIDQRRLREGEVMAGICIGFNFGDGHLHDENMIAAVQEQVQFDPGDVMIVWAESQPITRFEQDFKIIDPAVGVLAKGRWSVRDCVTTQPWLPDGPIPLNITWTSDPQRFPLGVS</sequence>
<dbReference type="Pfam" id="PF12077">
    <property type="entry name" value="DUF3556"/>
    <property type="match status" value="1"/>
</dbReference>
<keyword evidence="1" id="KW-1133">Transmembrane helix</keyword>
<dbReference type="RefSeq" id="WP_005184095.1">
    <property type="nucleotide sequence ID" value="NZ_BAED01000020.1"/>
</dbReference>
<evidence type="ECO:0000256" key="1">
    <source>
        <dbReference type="SAM" id="Phobius"/>
    </source>
</evidence>
<feature type="transmembrane region" description="Helical" evidence="1">
    <location>
        <begin position="51"/>
        <end position="72"/>
    </location>
</feature>
<keyword evidence="1" id="KW-0472">Membrane</keyword>
<evidence type="ECO:0000313" key="3">
    <source>
        <dbReference type="Proteomes" id="UP000006023"/>
    </source>
</evidence>
<reference evidence="2 3" key="1">
    <citation type="submission" date="2011-11" db="EMBL/GenBank/DDBJ databases">
        <title>Whole genome shotgun sequence of Gordonia amarae NBRC 15530.</title>
        <authorList>
            <person name="Takarada H."/>
            <person name="Hosoyama A."/>
            <person name="Tsuchikane K."/>
            <person name="Katsumata H."/>
            <person name="Yamazaki S."/>
            <person name="Fujita N."/>
        </authorList>
    </citation>
    <scope>NUCLEOTIDE SEQUENCE [LARGE SCALE GENOMIC DNA]</scope>
    <source>
        <strain evidence="2 3">NBRC 15530</strain>
    </source>
</reference>
<proteinExistence type="predicted"/>
<protein>
    <recommendedName>
        <fullName evidence="4">DUF3556 domain-containing protein</fullName>
    </recommendedName>
</protein>
<feature type="transmembrane region" description="Helical" evidence="1">
    <location>
        <begin position="344"/>
        <end position="365"/>
    </location>
</feature>
<feature type="transmembrane region" description="Helical" evidence="1">
    <location>
        <begin position="181"/>
        <end position="200"/>
    </location>
</feature>
<feature type="transmembrane region" description="Helical" evidence="1">
    <location>
        <begin position="371"/>
        <end position="389"/>
    </location>
</feature>
<dbReference type="EMBL" id="BAED01000020">
    <property type="protein sequence ID" value="GAB04629.1"/>
    <property type="molecule type" value="Genomic_DNA"/>
</dbReference>